<dbReference type="InterPro" id="IPR002125">
    <property type="entry name" value="CMP_dCMP_dom"/>
</dbReference>
<keyword evidence="8 12" id="KW-0862">Zinc</keyword>
<dbReference type="CDD" id="cd01284">
    <property type="entry name" value="Riboflavin_deaminase-reductase"/>
    <property type="match status" value="1"/>
</dbReference>
<dbReference type="GO" id="GO:0008703">
    <property type="term" value="F:5-amino-6-(5-phosphoribosylamino)uracil reductase activity"/>
    <property type="evidence" value="ECO:0007669"/>
    <property type="project" value="UniProtKB-EC"/>
</dbReference>
<dbReference type="InterPro" id="IPR002734">
    <property type="entry name" value="RibDG_C"/>
</dbReference>
<dbReference type="GO" id="GO:0050661">
    <property type="term" value="F:NADP binding"/>
    <property type="evidence" value="ECO:0007669"/>
    <property type="project" value="InterPro"/>
</dbReference>
<evidence type="ECO:0000256" key="15">
    <source>
        <dbReference type="PIRSR" id="PIRSR006769-3"/>
    </source>
</evidence>
<evidence type="ECO:0000256" key="14">
    <source>
        <dbReference type="PIRSR" id="PIRSR006769-2"/>
    </source>
</evidence>
<evidence type="ECO:0000256" key="12">
    <source>
        <dbReference type="PIRNR" id="PIRNR006769"/>
    </source>
</evidence>
<feature type="active site" description="Proton donor" evidence="13">
    <location>
        <position position="54"/>
    </location>
</feature>
<evidence type="ECO:0000313" key="18">
    <source>
        <dbReference type="Proteomes" id="UP000553706"/>
    </source>
</evidence>
<dbReference type="PROSITE" id="PS00903">
    <property type="entry name" value="CYT_DCMP_DEAMINASES_1"/>
    <property type="match status" value="1"/>
</dbReference>
<accession>A0A840VM72</accession>
<keyword evidence="6 12" id="KW-0686">Riboflavin biosynthesis</keyword>
<organism evidence="17 18">
    <name type="scientific">Acidocella aromatica</name>
    <dbReference type="NCBI Taxonomy" id="1303579"/>
    <lineage>
        <taxon>Bacteria</taxon>
        <taxon>Pseudomonadati</taxon>
        <taxon>Pseudomonadota</taxon>
        <taxon>Alphaproteobacteria</taxon>
        <taxon>Acetobacterales</taxon>
        <taxon>Acidocellaceae</taxon>
        <taxon>Acidocella</taxon>
    </lineage>
</organism>
<feature type="binding site" evidence="14">
    <location>
        <position position="202"/>
    </location>
    <ligand>
        <name>NADP(+)</name>
        <dbReference type="ChEBI" id="CHEBI:58349"/>
    </ligand>
</feature>
<feature type="binding site" evidence="14">
    <location>
        <position position="206"/>
    </location>
    <ligand>
        <name>substrate</name>
    </ligand>
</feature>
<keyword evidence="12 17" id="KW-0378">Hydrolase</keyword>
<evidence type="ECO:0000256" key="9">
    <source>
        <dbReference type="ARBA" id="ARBA00022857"/>
    </source>
</evidence>
<feature type="binding site" evidence="14">
    <location>
        <position position="297"/>
    </location>
    <ligand>
        <name>substrate</name>
    </ligand>
</feature>
<comment type="similarity">
    <text evidence="4 12">In the N-terminal section; belongs to the cytidine and deoxycytidylate deaminase family.</text>
</comment>
<evidence type="ECO:0000256" key="7">
    <source>
        <dbReference type="ARBA" id="ARBA00022723"/>
    </source>
</evidence>
<evidence type="ECO:0000313" key="17">
    <source>
        <dbReference type="EMBL" id="MBB5372570.1"/>
    </source>
</evidence>
<evidence type="ECO:0000256" key="5">
    <source>
        <dbReference type="ARBA" id="ARBA00007417"/>
    </source>
</evidence>
<reference evidence="17 18" key="1">
    <citation type="submission" date="2020-08" db="EMBL/GenBank/DDBJ databases">
        <title>Genomic Encyclopedia of Type Strains, Phase IV (KMG-IV): sequencing the most valuable type-strain genomes for metagenomic binning, comparative biology and taxonomic classification.</title>
        <authorList>
            <person name="Goeker M."/>
        </authorList>
    </citation>
    <scope>NUCLEOTIDE SEQUENCE [LARGE SCALE GENOMIC DNA]</scope>
    <source>
        <strain evidence="17 18">DSM 27026</strain>
    </source>
</reference>
<dbReference type="Pfam" id="PF00383">
    <property type="entry name" value="dCMP_cyt_deam_1"/>
    <property type="match status" value="1"/>
</dbReference>
<evidence type="ECO:0000256" key="13">
    <source>
        <dbReference type="PIRSR" id="PIRSR006769-1"/>
    </source>
</evidence>
<protein>
    <recommendedName>
        <fullName evidence="12">Riboflavin biosynthesis protein RibD</fullName>
    </recommendedName>
    <domain>
        <recommendedName>
            <fullName evidence="12">Diaminohydroxyphosphoribosylaminopyrimidine deaminase</fullName>
            <shortName evidence="12">DRAP deaminase</shortName>
            <ecNumber evidence="12">3.5.4.26</ecNumber>
        </recommendedName>
        <alternativeName>
            <fullName evidence="12">Riboflavin-specific deaminase</fullName>
        </alternativeName>
    </domain>
    <domain>
        <recommendedName>
            <fullName evidence="12">5-amino-6-(5-phosphoribosylamino)uracil reductase</fullName>
            <ecNumber evidence="12">1.1.1.193</ecNumber>
        </recommendedName>
        <alternativeName>
            <fullName evidence="12">HTP reductase</fullName>
        </alternativeName>
    </domain>
</protein>
<feature type="binding site" evidence="14">
    <location>
        <position position="170"/>
    </location>
    <ligand>
        <name>substrate</name>
    </ligand>
</feature>
<feature type="binding site" evidence="14">
    <location>
        <position position="186"/>
    </location>
    <ligand>
        <name>substrate</name>
    </ligand>
</feature>
<evidence type="ECO:0000256" key="10">
    <source>
        <dbReference type="ARBA" id="ARBA00023002"/>
    </source>
</evidence>
<evidence type="ECO:0000256" key="1">
    <source>
        <dbReference type="ARBA" id="ARBA00002151"/>
    </source>
</evidence>
<dbReference type="Pfam" id="PF01872">
    <property type="entry name" value="RibD_C"/>
    <property type="match status" value="1"/>
</dbReference>
<dbReference type="InterPro" id="IPR016193">
    <property type="entry name" value="Cytidine_deaminase-like"/>
</dbReference>
<dbReference type="SUPFAM" id="SSF53927">
    <property type="entry name" value="Cytidine deaminase-like"/>
    <property type="match status" value="1"/>
</dbReference>
<dbReference type="UniPathway" id="UPA00275">
    <property type="reaction ID" value="UER00401"/>
</dbReference>
<dbReference type="AlphaFoldDB" id="A0A840VM72"/>
<dbReference type="Gene3D" id="3.40.430.10">
    <property type="entry name" value="Dihydrofolate Reductase, subunit A"/>
    <property type="match status" value="1"/>
</dbReference>
<evidence type="ECO:0000256" key="8">
    <source>
        <dbReference type="ARBA" id="ARBA00022833"/>
    </source>
</evidence>
<dbReference type="SUPFAM" id="SSF53597">
    <property type="entry name" value="Dihydrofolate reductase-like"/>
    <property type="match status" value="1"/>
</dbReference>
<dbReference type="Gene3D" id="3.40.140.10">
    <property type="entry name" value="Cytidine Deaminase, domain 2"/>
    <property type="match status" value="1"/>
</dbReference>
<feature type="domain" description="CMP/dCMP-type deaminase" evidence="16">
    <location>
        <begin position="3"/>
        <end position="116"/>
    </location>
</feature>
<comment type="pathway">
    <text evidence="3 12">Cofactor biosynthesis; riboflavin biosynthesis; 5-amino-6-(D-ribitylamino)uracil from GTP: step 3/4.</text>
</comment>
<dbReference type="EC" id="1.1.1.193" evidence="12"/>
<comment type="catalytic activity">
    <reaction evidence="12">
        <text>2,5-diamino-6-hydroxy-4-(5-phosphoribosylamino)-pyrimidine + H2O + H(+) = 5-amino-6-(5-phospho-D-ribosylamino)uracil + NH4(+)</text>
        <dbReference type="Rhea" id="RHEA:21868"/>
        <dbReference type="ChEBI" id="CHEBI:15377"/>
        <dbReference type="ChEBI" id="CHEBI:15378"/>
        <dbReference type="ChEBI" id="CHEBI:28938"/>
        <dbReference type="ChEBI" id="CHEBI:58453"/>
        <dbReference type="ChEBI" id="CHEBI:58614"/>
        <dbReference type="EC" id="3.5.4.26"/>
    </reaction>
</comment>
<feature type="binding site" evidence="15">
    <location>
        <position position="52"/>
    </location>
    <ligand>
        <name>Zn(2+)</name>
        <dbReference type="ChEBI" id="CHEBI:29105"/>
        <note>catalytic</note>
    </ligand>
</feature>
<dbReference type="EMBL" id="JACHFJ010000002">
    <property type="protein sequence ID" value="MBB5372570.1"/>
    <property type="molecule type" value="Genomic_DNA"/>
</dbReference>
<dbReference type="PANTHER" id="PTHR38011:SF7">
    <property type="entry name" value="2,5-DIAMINO-6-RIBOSYLAMINO-4(3H)-PYRIMIDINONE 5'-PHOSPHATE REDUCTASE"/>
    <property type="match status" value="1"/>
</dbReference>
<comment type="similarity">
    <text evidence="5 12">In the C-terminal section; belongs to the HTP reductase family.</text>
</comment>
<name>A0A840VM72_9PROT</name>
<feature type="binding site" evidence="14">
    <location>
        <begin position="299"/>
        <end position="305"/>
    </location>
    <ligand>
        <name>NADP(+)</name>
        <dbReference type="ChEBI" id="CHEBI:58349"/>
    </ligand>
</feature>
<dbReference type="InterPro" id="IPR016192">
    <property type="entry name" value="APOBEC/CMP_deaminase_Zn-bd"/>
</dbReference>
<evidence type="ECO:0000256" key="3">
    <source>
        <dbReference type="ARBA" id="ARBA00004910"/>
    </source>
</evidence>
<evidence type="ECO:0000256" key="6">
    <source>
        <dbReference type="ARBA" id="ARBA00022619"/>
    </source>
</evidence>
<dbReference type="NCBIfam" id="TIGR00227">
    <property type="entry name" value="ribD_Cterm"/>
    <property type="match status" value="1"/>
</dbReference>
<dbReference type="InterPro" id="IPR011549">
    <property type="entry name" value="RibD_C"/>
</dbReference>
<dbReference type="InterPro" id="IPR004794">
    <property type="entry name" value="Eubact_RibD"/>
</dbReference>
<evidence type="ECO:0000256" key="11">
    <source>
        <dbReference type="ARBA" id="ARBA00023268"/>
    </source>
</evidence>
<dbReference type="InterPro" id="IPR024072">
    <property type="entry name" value="DHFR-like_dom_sf"/>
</dbReference>
<evidence type="ECO:0000259" key="16">
    <source>
        <dbReference type="PROSITE" id="PS51747"/>
    </source>
</evidence>
<dbReference type="EC" id="3.5.4.26" evidence="12"/>
<evidence type="ECO:0000256" key="2">
    <source>
        <dbReference type="ARBA" id="ARBA00004882"/>
    </source>
</evidence>
<dbReference type="PIRSF" id="PIRSF006769">
    <property type="entry name" value="RibD"/>
    <property type="match status" value="1"/>
</dbReference>
<comment type="function">
    <text evidence="1 12">Converts 2,5-diamino-6-(ribosylamino)-4(3h)-pyrimidinone 5'-phosphate into 5-amino-6-(ribosylamino)-2,4(1h,3h)-pyrimidinedione 5'-phosphate.</text>
</comment>
<dbReference type="GO" id="GO:0009231">
    <property type="term" value="P:riboflavin biosynthetic process"/>
    <property type="evidence" value="ECO:0007669"/>
    <property type="project" value="UniProtKB-UniPathway"/>
</dbReference>
<sequence length="366" mass="38482">MAMTDAVHMHAALSLARRGLGQTAPNPSVGCVIVKDGRVVGRGTTAPGGRPHAEVVALNAAGEAARGATAYVTLEPCSFAGKSGACTEALISAGIKRVVVGATDPHPKVNGAGIARLRAAGIEVTEGVLRAECEAVTEGFAMVQRLGRPLVRLKLATTLDGRIATAKGESQWITGPEARRAVHAMRGRHDAVLAGVGTVLADDPELTCRLDGFRAAPLVRIVVDSHLRTPLLSKLVRGAAQHPLWILHRDGADKLRAKALESVGVKLIQLPPSTIGVDLVAGMQALAKHGLTRVMVEGGASIASSMLRARLVDRLSWFHAPAVMGGDGWPGAQAFGITKLEDMPRFRAVSRQQWGQDVLTNFRKVV</sequence>
<dbReference type="Proteomes" id="UP000553706">
    <property type="component" value="Unassembled WGS sequence"/>
</dbReference>
<keyword evidence="7 12" id="KW-0479">Metal-binding</keyword>
<keyword evidence="11" id="KW-0511">Multifunctional enzyme</keyword>
<feature type="binding site" evidence="14">
    <location>
        <position position="225"/>
    </location>
    <ligand>
        <name>NADP(+)</name>
        <dbReference type="ChEBI" id="CHEBI:58349"/>
    </ligand>
</feature>
<comment type="cofactor">
    <cofactor evidence="12 15">
        <name>Zn(2+)</name>
        <dbReference type="ChEBI" id="CHEBI:29105"/>
    </cofactor>
    <text evidence="12 15">Binds 1 zinc ion.</text>
</comment>
<proteinExistence type="inferred from homology"/>
<feature type="binding site" evidence="15">
    <location>
        <position position="86"/>
    </location>
    <ligand>
        <name>Zn(2+)</name>
        <dbReference type="ChEBI" id="CHEBI:29105"/>
        <note>catalytic</note>
    </ligand>
</feature>
<dbReference type="InterPro" id="IPR050765">
    <property type="entry name" value="Riboflavin_Biosynth_HTPR"/>
</dbReference>
<gene>
    <name evidence="17" type="ORF">HNP71_000808</name>
</gene>
<comment type="catalytic activity">
    <reaction evidence="12">
        <text>5-amino-6-(5-phospho-D-ribitylamino)uracil + NADP(+) = 5-amino-6-(5-phospho-D-ribosylamino)uracil + NADPH + H(+)</text>
        <dbReference type="Rhea" id="RHEA:17845"/>
        <dbReference type="ChEBI" id="CHEBI:15378"/>
        <dbReference type="ChEBI" id="CHEBI:57783"/>
        <dbReference type="ChEBI" id="CHEBI:58349"/>
        <dbReference type="ChEBI" id="CHEBI:58421"/>
        <dbReference type="ChEBI" id="CHEBI:58453"/>
        <dbReference type="EC" id="1.1.1.193"/>
    </reaction>
</comment>
<feature type="binding site" evidence="14">
    <location>
        <position position="172"/>
    </location>
    <ligand>
        <name>NADP(+)</name>
        <dbReference type="ChEBI" id="CHEBI:58349"/>
    </ligand>
</feature>
<feature type="binding site" evidence="14">
    <location>
        <position position="198"/>
    </location>
    <ligand>
        <name>NADP(+)</name>
        <dbReference type="ChEBI" id="CHEBI:58349"/>
    </ligand>
</feature>
<dbReference type="GO" id="GO:0008835">
    <property type="term" value="F:diaminohydroxyphosphoribosylaminopyrimidine deaminase activity"/>
    <property type="evidence" value="ECO:0007669"/>
    <property type="project" value="UniProtKB-EC"/>
</dbReference>
<dbReference type="NCBIfam" id="TIGR00326">
    <property type="entry name" value="eubact_ribD"/>
    <property type="match status" value="1"/>
</dbReference>
<feature type="binding site" evidence="14">
    <location>
        <position position="156"/>
    </location>
    <ligand>
        <name>NADP(+)</name>
        <dbReference type="ChEBI" id="CHEBI:58349"/>
    </ligand>
</feature>
<comment type="pathway">
    <text evidence="2 12">Cofactor biosynthesis; riboflavin biosynthesis; 5-amino-6-(D-ribitylamino)uracil from GTP: step 2/4.</text>
</comment>
<keyword evidence="18" id="KW-1185">Reference proteome</keyword>
<comment type="caution">
    <text evidence="17">The sequence shown here is derived from an EMBL/GenBank/DDBJ whole genome shotgun (WGS) entry which is preliminary data.</text>
</comment>
<keyword evidence="10 12" id="KW-0560">Oxidoreductase</keyword>
<feature type="binding site" evidence="14">
    <location>
        <position position="209"/>
    </location>
    <ligand>
        <name>substrate</name>
    </ligand>
</feature>
<keyword evidence="9 12" id="KW-0521">NADP</keyword>
<dbReference type="PROSITE" id="PS51747">
    <property type="entry name" value="CYT_DCMP_DEAMINASES_2"/>
    <property type="match status" value="1"/>
</dbReference>
<dbReference type="GO" id="GO:0008270">
    <property type="term" value="F:zinc ion binding"/>
    <property type="evidence" value="ECO:0007669"/>
    <property type="project" value="InterPro"/>
</dbReference>
<feature type="binding site" evidence="15">
    <location>
        <position position="77"/>
    </location>
    <ligand>
        <name>Zn(2+)</name>
        <dbReference type="ChEBI" id="CHEBI:29105"/>
        <note>catalytic</note>
    </ligand>
</feature>
<evidence type="ECO:0000256" key="4">
    <source>
        <dbReference type="ARBA" id="ARBA00005259"/>
    </source>
</evidence>
<dbReference type="PANTHER" id="PTHR38011">
    <property type="entry name" value="DIHYDROFOLATE REDUCTASE FAMILY PROTEIN (AFU_ORTHOLOGUE AFUA_8G06820)"/>
    <property type="match status" value="1"/>
</dbReference>